<keyword evidence="2" id="KW-0378">Hydrolase</keyword>
<dbReference type="SUPFAM" id="SSF53955">
    <property type="entry name" value="Lysozyme-like"/>
    <property type="match status" value="1"/>
</dbReference>
<evidence type="ECO:0000313" key="3">
    <source>
        <dbReference type="Proteomes" id="UP000655273"/>
    </source>
</evidence>
<dbReference type="InterPro" id="IPR052354">
    <property type="entry name" value="Cell_Wall_Dynamics_Protein"/>
</dbReference>
<comment type="caution">
    <text evidence="2">The sequence shown here is derived from an EMBL/GenBank/DDBJ whole genome shotgun (WGS) entry which is preliminary data.</text>
</comment>
<evidence type="ECO:0000313" key="2">
    <source>
        <dbReference type="EMBL" id="MBD3706783.1"/>
    </source>
</evidence>
<dbReference type="AlphaFoldDB" id="A0A927HM90"/>
<evidence type="ECO:0000259" key="1">
    <source>
        <dbReference type="Pfam" id="PF00182"/>
    </source>
</evidence>
<gene>
    <name evidence="2" type="ORF">IE983_06560</name>
</gene>
<accession>A0A927HM90</accession>
<protein>
    <submittedName>
        <fullName evidence="2">Glycoside hydrolase family 19 protein</fullName>
    </submittedName>
</protein>
<dbReference type="Gene3D" id="1.10.530.10">
    <property type="match status" value="1"/>
</dbReference>
<reference evidence="2" key="1">
    <citation type="submission" date="2020-07" db="EMBL/GenBank/DDBJ databases">
        <title>Clinical and genomic characterization of carbapenemase-producing Enterobacterales causing secondary infections during the COVID-19 crisis at a New York City hospital.</title>
        <authorList>
            <person name="Gomez-Simmonds A."/>
            <person name="Annavajhala M.K."/>
            <person name="Uhlemann A.-C."/>
        </authorList>
    </citation>
    <scope>NUCLEOTIDE SEQUENCE</scope>
    <source>
        <strain evidence="2">NK1396</strain>
    </source>
</reference>
<dbReference type="Proteomes" id="UP000655273">
    <property type="component" value="Unassembled WGS sequence"/>
</dbReference>
<name>A0A927HM90_9ENTR</name>
<dbReference type="GO" id="GO:0006032">
    <property type="term" value="P:chitin catabolic process"/>
    <property type="evidence" value="ECO:0007669"/>
    <property type="project" value="InterPro"/>
</dbReference>
<dbReference type="GO" id="GO:0016998">
    <property type="term" value="P:cell wall macromolecule catabolic process"/>
    <property type="evidence" value="ECO:0007669"/>
    <property type="project" value="InterPro"/>
</dbReference>
<dbReference type="PANTHER" id="PTHR34408:SF1">
    <property type="entry name" value="GLYCOSYL HYDROLASE FAMILY 19 DOMAIN-CONTAINING PROTEIN HI_1415"/>
    <property type="match status" value="1"/>
</dbReference>
<dbReference type="PANTHER" id="PTHR34408">
    <property type="entry name" value="FAMILY PROTEIN, PUTATIVE-RELATED"/>
    <property type="match status" value="1"/>
</dbReference>
<organism evidence="2 3">
    <name type="scientific">Enterobacter hormaechei</name>
    <dbReference type="NCBI Taxonomy" id="158836"/>
    <lineage>
        <taxon>Bacteria</taxon>
        <taxon>Pseudomonadati</taxon>
        <taxon>Pseudomonadota</taxon>
        <taxon>Gammaproteobacteria</taxon>
        <taxon>Enterobacterales</taxon>
        <taxon>Enterobacteriaceae</taxon>
        <taxon>Enterobacter</taxon>
        <taxon>Enterobacter cloacae complex</taxon>
    </lineage>
</organism>
<feature type="domain" description="Glycoside hydrolase family 19 catalytic" evidence="1">
    <location>
        <begin position="118"/>
        <end position="170"/>
    </location>
</feature>
<dbReference type="InterPro" id="IPR023346">
    <property type="entry name" value="Lysozyme-like_dom_sf"/>
</dbReference>
<dbReference type="GO" id="GO:0004568">
    <property type="term" value="F:chitinase activity"/>
    <property type="evidence" value="ECO:0007669"/>
    <property type="project" value="InterPro"/>
</dbReference>
<dbReference type="InterPro" id="IPR000726">
    <property type="entry name" value="Glyco_hydro_19_cat"/>
</dbReference>
<sequence>MNQTQFQRAAGISAGLAARWFPHIDAAMKEYGITAPLDQAMFIAQMGHESTRFTRLVENLNYAVENPVPTFGSHRITQQQAAALGRTATQPANQKAIANLVYGGEWGKEHLGNQVSGDGWKYRGRGLKQITGLSNYRNCGHALKLDLVTQPELLEQDKYAARSAAWFYVSRGCLLHSGDVERVTLLINGGRNGLDKRRALFNPGEIRSGVR</sequence>
<proteinExistence type="predicted"/>
<dbReference type="EMBL" id="JACXTA010000001">
    <property type="protein sequence ID" value="MBD3706783.1"/>
    <property type="molecule type" value="Genomic_DNA"/>
</dbReference>
<dbReference type="Pfam" id="PF00182">
    <property type="entry name" value="Glyco_hydro_19"/>
    <property type="match status" value="1"/>
</dbReference>